<feature type="transmembrane region" description="Helical" evidence="5">
    <location>
        <begin position="473"/>
        <end position="493"/>
    </location>
</feature>
<dbReference type="InterPro" id="IPR011701">
    <property type="entry name" value="MFS"/>
</dbReference>
<keyword evidence="3 5" id="KW-1133">Transmembrane helix</keyword>
<feature type="transmembrane region" description="Helical" evidence="5">
    <location>
        <begin position="409"/>
        <end position="430"/>
    </location>
</feature>
<protein>
    <recommendedName>
        <fullName evidence="6">Major facilitator superfamily (MFS) profile domain-containing protein</fullName>
    </recommendedName>
</protein>
<dbReference type="GO" id="GO:0022857">
    <property type="term" value="F:transmembrane transporter activity"/>
    <property type="evidence" value="ECO:0007669"/>
    <property type="project" value="InterPro"/>
</dbReference>
<evidence type="ECO:0000313" key="7">
    <source>
        <dbReference type="EMBL" id="KAG7571347.1"/>
    </source>
</evidence>
<comment type="subcellular location">
    <subcellularLocation>
        <location evidence="1">Membrane</location>
        <topology evidence="1">Multi-pass membrane protein</topology>
    </subcellularLocation>
</comment>
<gene>
    <name evidence="7" type="ORF">FFLO_00699</name>
</gene>
<name>A0A8K0NTI4_9TREE</name>
<evidence type="ECO:0000256" key="3">
    <source>
        <dbReference type="ARBA" id="ARBA00022989"/>
    </source>
</evidence>
<dbReference type="GO" id="GO:0005886">
    <property type="term" value="C:plasma membrane"/>
    <property type="evidence" value="ECO:0007669"/>
    <property type="project" value="TreeGrafter"/>
</dbReference>
<evidence type="ECO:0000256" key="2">
    <source>
        <dbReference type="ARBA" id="ARBA00022692"/>
    </source>
</evidence>
<dbReference type="InterPro" id="IPR036259">
    <property type="entry name" value="MFS_trans_sf"/>
</dbReference>
<sequence>MGIGIFEAKAVSGDIPGTCLLHPPSNGGEEQALGLKRHAQDASLILQPQPSEHRDDPLNWSRFRKEVAYASLLLGAIAVGVVGPVLTPDFGNILTEYHVSLTKVIAINGDLVLTYGIASFLCVSVSDSLGRRPTFLVSNILLLAGLIWGALAKSYGSLLGARILQGFGMGAYGCLVNSSITDIFFLHEQGTRIAIWQFAFNGSICLTPVISGILIQRLGRNIAFWVLFGATILPVFATILFVPETVYHRQLESCDFVHRDGETGTVVHDDTKKGSGTAIVQPLETAAPIHPRAIFDSYHLRPWRPIRRDKSITLALCRPALTLLSPNVLYAAFLFMTTFTWFVQLSSLYSQIYGAPPYSFDTAKIGYIGGISPFIGTMLALLSAGPINDHAVRILSKHNKGVFEAEMRLVLVMPCGICFAIGAFGMGYTVQHGAHYLVTAVFLAFLVAGAAFGTICGITYASSAFPARGGDTFGIIMLVKALYAWGNTLFWRIGILAPVRFPGST</sequence>
<feature type="transmembrane region" description="Helical" evidence="5">
    <location>
        <begin position="222"/>
        <end position="242"/>
    </location>
</feature>
<dbReference type="InterPro" id="IPR020846">
    <property type="entry name" value="MFS_dom"/>
</dbReference>
<feature type="transmembrane region" description="Helical" evidence="5">
    <location>
        <begin position="67"/>
        <end position="85"/>
    </location>
</feature>
<dbReference type="PANTHER" id="PTHR23502:SF4">
    <property type="entry name" value="MAJOR FACILITATOR SUPERFAMILY (MFS) PROFILE DOMAIN-CONTAINING PROTEIN-RELATED"/>
    <property type="match status" value="1"/>
</dbReference>
<feature type="transmembrane region" description="Helical" evidence="5">
    <location>
        <begin position="135"/>
        <end position="151"/>
    </location>
</feature>
<evidence type="ECO:0000256" key="5">
    <source>
        <dbReference type="SAM" id="Phobius"/>
    </source>
</evidence>
<dbReference type="Gene3D" id="1.20.1250.20">
    <property type="entry name" value="MFS general substrate transporter like domains"/>
    <property type="match status" value="1"/>
</dbReference>
<dbReference type="Pfam" id="PF07690">
    <property type="entry name" value="MFS_1"/>
    <property type="match status" value="1"/>
</dbReference>
<keyword evidence="4 5" id="KW-0472">Membrane</keyword>
<accession>A0A8K0NTI4</accession>
<dbReference type="OrthoDB" id="5215911at2759"/>
<dbReference type="PROSITE" id="PS50850">
    <property type="entry name" value="MFS"/>
    <property type="match status" value="1"/>
</dbReference>
<feature type="transmembrane region" description="Helical" evidence="5">
    <location>
        <begin position="198"/>
        <end position="216"/>
    </location>
</feature>
<feature type="transmembrane region" description="Helical" evidence="5">
    <location>
        <begin position="328"/>
        <end position="345"/>
    </location>
</feature>
<feature type="domain" description="Major facilitator superfamily (MFS) profile" evidence="6">
    <location>
        <begin position="68"/>
        <end position="505"/>
    </location>
</feature>
<feature type="transmembrane region" description="Helical" evidence="5">
    <location>
        <begin position="365"/>
        <end position="388"/>
    </location>
</feature>
<dbReference type="Proteomes" id="UP000812966">
    <property type="component" value="Unassembled WGS sequence"/>
</dbReference>
<organism evidence="7 8">
    <name type="scientific">Filobasidium floriforme</name>
    <dbReference type="NCBI Taxonomy" id="5210"/>
    <lineage>
        <taxon>Eukaryota</taxon>
        <taxon>Fungi</taxon>
        <taxon>Dikarya</taxon>
        <taxon>Basidiomycota</taxon>
        <taxon>Agaricomycotina</taxon>
        <taxon>Tremellomycetes</taxon>
        <taxon>Filobasidiales</taxon>
        <taxon>Filobasidiaceae</taxon>
        <taxon>Filobasidium</taxon>
    </lineage>
</organism>
<keyword evidence="2 5" id="KW-0812">Transmembrane</keyword>
<feature type="transmembrane region" description="Helical" evidence="5">
    <location>
        <begin position="436"/>
        <end position="461"/>
    </location>
</feature>
<dbReference type="AlphaFoldDB" id="A0A8K0NTI4"/>
<evidence type="ECO:0000256" key="1">
    <source>
        <dbReference type="ARBA" id="ARBA00004141"/>
    </source>
</evidence>
<feature type="transmembrane region" description="Helical" evidence="5">
    <location>
        <begin position="163"/>
        <end position="186"/>
    </location>
</feature>
<evidence type="ECO:0000259" key="6">
    <source>
        <dbReference type="PROSITE" id="PS50850"/>
    </source>
</evidence>
<comment type="caution">
    <text evidence="7">The sequence shown here is derived from an EMBL/GenBank/DDBJ whole genome shotgun (WGS) entry which is preliminary data.</text>
</comment>
<dbReference type="PANTHER" id="PTHR23502">
    <property type="entry name" value="MAJOR FACILITATOR SUPERFAMILY"/>
    <property type="match status" value="1"/>
</dbReference>
<dbReference type="SUPFAM" id="SSF103473">
    <property type="entry name" value="MFS general substrate transporter"/>
    <property type="match status" value="1"/>
</dbReference>
<keyword evidence="8" id="KW-1185">Reference proteome</keyword>
<evidence type="ECO:0000313" key="8">
    <source>
        <dbReference type="Proteomes" id="UP000812966"/>
    </source>
</evidence>
<dbReference type="EMBL" id="JABELV010000008">
    <property type="protein sequence ID" value="KAG7571347.1"/>
    <property type="molecule type" value="Genomic_DNA"/>
</dbReference>
<feature type="transmembrane region" description="Helical" evidence="5">
    <location>
        <begin position="105"/>
        <end position="123"/>
    </location>
</feature>
<reference evidence="7" key="1">
    <citation type="submission" date="2020-04" db="EMBL/GenBank/DDBJ databases">
        <title>Analysis of mating type loci in Filobasidium floriforme.</title>
        <authorList>
            <person name="Nowrousian M."/>
        </authorList>
    </citation>
    <scope>NUCLEOTIDE SEQUENCE</scope>
    <source>
        <strain evidence="7">CBS 6242</strain>
    </source>
</reference>
<proteinExistence type="predicted"/>
<evidence type="ECO:0000256" key="4">
    <source>
        <dbReference type="ARBA" id="ARBA00023136"/>
    </source>
</evidence>